<protein>
    <recommendedName>
        <fullName evidence="3">DUF2971 domain-containing protein</fullName>
    </recommendedName>
</protein>
<organism evidence="1 2">
    <name type="scientific">Gelidibacter salicanalis</name>
    <dbReference type="NCBI Taxonomy" id="291193"/>
    <lineage>
        <taxon>Bacteria</taxon>
        <taxon>Pseudomonadati</taxon>
        <taxon>Bacteroidota</taxon>
        <taxon>Flavobacteriia</taxon>
        <taxon>Flavobacteriales</taxon>
        <taxon>Flavobacteriaceae</taxon>
        <taxon>Gelidibacter</taxon>
    </lineage>
</organism>
<evidence type="ECO:0008006" key="3">
    <source>
        <dbReference type="Google" id="ProtNLM"/>
    </source>
</evidence>
<dbReference type="RefSeq" id="WP_146889674.1">
    <property type="nucleotide sequence ID" value="NZ_VORX01000001.1"/>
</dbReference>
<dbReference type="EMBL" id="VORX01000001">
    <property type="protein sequence ID" value="TXE10872.1"/>
    <property type="molecule type" value="Genomic_DNA"/>
</dbReference>
<evidence type="ECO:0000313" key="2">
    <source>
        <dbReference type="Proteomes" id="UP000321734"/>
    </source>
</evidence>
<dbReference type="AlphaFoldDB" id="A0A5C7AYU8"/>
<proteinExistence type="predicted"/>
<comment type="caution">
    <text evidence="1">The sequence shown here is derived from an EMBL/GenBank/DDBJ whole genome shotgun (WGS) entry which is preliminary data.</text>
</comment>
<accession>A0A5C7AYU8</accession>
<evidence type="ECO:0000313" key="1">
    <source>
        <dbReference type="EMBL" id="TXE10872.1"/>
    </source>
</evidence>
<keyword evidence="2" id="KW-1185">Reference proteome</keyword>
<dbReference type="OrthoDB" id="1196563at2"/>
<dbReference type="Proteomes" id="UP000321734">
    <property type="component" value="Unassembled WGS sequence"/>
</dbReference>
<reference evidence="1 2" key="1">
    <citation type="submission" date="2019-08" db="EMBL/GenBank/DDBJ databases">
        <title>Genome sequence of Gelidibacter salicanalis IC162T.</title>
        <authorList>
            <person name="Bowman J.P."/>
        </authorList>
    </citation>
    <scope>NUCLEOTIDE SEQUENCE [LARGE SCALE GENOMIC DNA]</scope>
    <source>
        <strain evidence="1 2">IC162</strain>
    </source>
</reference>
<name>A0A5C7AYU8_9FLAO</name>
<sequence length="356" mass="41351">MSINHIVTPLDSAYLDSKSQYVFYHKMVDFALKELIVTAQHNQLCTTQEIIFFKQYADLLLYSIEAMRVKYMYDEEENMKVDLTESGFPNYLEFRYLFNDLSLKENYVNKLKDVSELQEEFLDSLLRKKEPVSRTKLFQAASIMYYTSVEQKFIFNRFVQGKIIKAPEGSEGAFMTSWSFFDVGCNRPFVCYMYFDFEGSTIDAVKELVYEVLKTTADREMNLDVMAYGIDRKLKDIKPKHIKRIDLGPFHNVFAKDENLITHTILESIAAKDVPLESYALSLKIDEVTSGGEFTEGGYFSKQTLQRWNQPVNKSYVLAPHRIIQLLYSKRPEIMNGLEKPPIQIADLQNSVGSRQ</sequence>
<gene>
    <name evidence="1" type="ORF">ES711_02925</name>
</gene>